<gene>
    <name evidence="1" type="ordered locus">BURPS1106A_2533</name>
</gene>
<protein>
    <submittedName>
        <fullName evidence="1">Uncharacterized protein</fullName>
    </submittedName>
</protein>
<organism evidence="1 2">
    <name type="scientific">Burkholderia pseudomallei (strain 1106a)</name>
    <dbReference type="NCBI Taxonomy" id="357348"/>
    <lineage>
        <taxon>Bacteria</taxon>
        <taxon>Pseudomonadati</taxon>
        <taxon>Pseudomonadota</taxon>
        <taxon>Betaproteobacteria</taxon>
        <taxon>Burkholderiales</taxon>
        <taxon>Burkholderiaceae</taxon>
        <taxon>Burkholderia</taxon>
        <taxon>pseudomallei group</taxon>
    </lineage>
</organism>
<evidence type="ECO:0000313" key="2">
    <source>
        <dbReference type="Proteomes" id="UP000006738"/>
    </source>
</evidence>
<name>A3NWS1_BURP0</name>
<dbReference type="Proteomes" id="UP000006738">
    <property type="component" value="Chromosome I"/>
</dbReference>
<reference evidence="1 2" key="1">
    <citation type="submission" date="2007-02" db="EMBL/GenBank/DDBJ databases">
        <authorList>
            <person name="DeShazer D."/>
            <person name="Woods D.E."/>
            <person name="Nierman W.C."/>
        </authorList>
    </citation>
    <scope>NUCLEOTIDE SEQUENCE [LARGE SCALE GENOMIC DNA]</scope>
    <source>
        <strain evidence="1 2">1106a</strain>
    </source>
</reference>
<dbReference type="KEGG" id="bpl:BURPS1106A_2533"/>
<dbReference type="EMBL" id="CP000572">
    <property type="protein sequence ID" value="ABN90564.1"/>
    <property type="molecule type" value="Genomic_DNA"/>
</dbReference>
<evidence type="ECO:0000313" key="1">
    <source>
        <dbReference type="EMBL" id="ABN90564.1"/>
    </source>
</evidence>
<sequence>MSAVDSRDWVIAGASAASAASVASVAEAAEVAEVAEVAEALIRMGAPTDGRFKTR</sequence>
<proteinExistence type="predicted"/>
<dbReference type="AlphaFoldDB" id="A3NWS1"/>
<dbReference type="HOGENOM" id="CLU_203047_0_0_4"/>
<accession>A3NWS1</accession>